<evidence type="ECO:0000313" key="1">
    <source>
        <dbReference type="EMBL" id="KAJ3497647.1"/>
    </source>
</evidence>
<accession>A0ACC1R677</accession>
<name>A0ACC1R677_9HYPO</name>
<protein>
    <submittedName>
        <fullName evidence="1">Uncharacterized protein</fullName>
    </submittedName>
</protein>
<dbReference type="EMBL" id="JANAKD010000098">
    <property type="protein sequence ID" value="KAJ3497647.1"/>
    <property type="molecule type" value="Genomic_DNA"/>
</dbReference>
<organism evidence="1 2">
    <name type="scientific">Lecanicillium saksenae</name>
    <dbReference type="NCBI Taxonomy" id="468837"/>
    <lineage>
        <taxon>Eukaryota</taxon>
        <taxon>Fungi</taxon>
        <taxon>Dikarya</taxon>
        <taxon>Ascomycota</taxon>
        <taxon>Pezizomycotina</taxon>
        <taxon>Sordariomycetes</taxon>
        <taxon>Hypocreomycetidae</taxon>
        <taxon>Hypocreales</taxon>
        <taxon>Cordycipitaceae</taxon>
        <taxon>Lecanicillium</taxon>
    </lineage>
</organism>
<gene>
    <name evidence="1" type="ORF">NLG97_g1741</name>
</gene>
<keyword evidence="2" id="KW-1185">Reference proteome</keyword>
<evidence type="ECO:0000313" key="2">
    <source>
        <dbReference type="Proteomes" id="UP001148737"/>
    </source>
</evidence>
<sequence length="442" mass="49159">MNATGSEQSHQDPLEDLRRLVNASIDTVQQDLERHNDPPLEIWSTRRHPLRDRYDPRTAHAIKCISSAGMMLRVLCDPEAWTHDVLFNFHDLTALFVVCQADVANVLRDGPLSAEEVAAATGIEADKISRHLRALCNLYIFREIAPDVFCNNELSIQFQSASKRALVGLNAEESRNSSCKAWEALTLESFKNSDAPDKAAFNIAYQTELNVFQWWQKVRPDLGARGALAFTGKGINYDAYVSLYPWGKELDGALLVDVGGGAGGATLPILKRFKHLKLQIQDLVGNEPHLEKDYPDVYQAGRASFVEHDFFCEQPAKGAQLYFLRHVIHDWLDPEACKILSRIAAAMTSSSKLLICEHIVLPSFPQPDQSGLKDDVLSAPAPLLPNWGASFTSRLDLQVLAVLNARQRTEDEFAKLVAAAGLVISNVWRNMGDETIVECRLG</sequence>
<dbReference type="Proteomes" id="UP001148737">
    <property type="component" value="Unassembled WGS sequence"/>
</dbReference>
<comment type="caution">
    <text evidence="1">The sequence shown here is derived from an EMBL/GenBank/DDBJ whole genome shotgun (WGS) entry which is preliminary data.</text>
</comment>
<reference evidence="1" key="1">
    <citation type="submission" date="2022-07" db="EMBL/GenBank/DDBJ databases">
        <title>Genome Sequence of Lecanicillium saksenae.</title>
        <authorList>
            <person name="Buettner E."/>
        </authorList>
    </citation>
    <scope>NUCLEOTIDE SEQUENCE</scope>
    <source>
        <strain evidence="1">VT-O1</strain>
    </source>
</reference>
<proteinExistence type="predicted"/>